<sequence length="1102" mass="120047">MPVMKGLLAPQNTFLDTIATRFDGTHSNFLLANAQGPRGFPIVYCSDGFCELTGYGRTEVMQKTCSCRFLYGPETSEPALQRLHKALEGHQEHRAEICFYRKDGSAFWCLLDMMPIKNEMGEVVLFLFSFKDITQSGGPGLGPPGGHGDSNHENSLGRRGASSRLRSARRQSRTVLHRLTGHFGRRGQGGMKTNNVFEPKPSVPEYKVASVGGSRCLLLHYSVPKAVWDGLILLATFYVAVTVPYNVCFSGDDDTPITSRHTLVSDIAVEMLFILDIILNFRTTYVSQSGQVVSAPRSIGLHYLATWFFVDLIAALPFDLLYVFNITVTSLVHLLKTVRLLRLLRLLQKLERYSQCSAVVLTLLMSVFALLAHWMACVWYVIGRREMEANDPLLWDIGWLHELGKRLEVPYVNGSAGGPSRRSAYIAALYFTLSSLTSVGFGNVAGGGAEARGVATPDCPLRATALMHAVVFGNVTAIIQRMYSRRSLYHSRMKDLKDFIRVHRLPRPLKQRMLEYFQTTWAVNSGIDANELLRDFPDELRADIAMHLNREILQLPLFGAASRGCLRALSLHIKTSFCAPGEYLLRRGDALQAHYYVCSGSLEVLRDNMVLAILGKGDLIGADIPEPGSGTAPSCVLKTSADVKALTYCGLQQLSSQGLAEVLRLYPEYGAAFRAGLPRDLTFNLRHGSETNVCRPLWPPPPPRSPPSKTPTLKTIPSVCSSSINSLPPWTGLLPWGFLCSTQQMFPGPIFGLGSGPNLGSAAWKPPQLLIPPLGTFGPPDLSPRIVDGIEDSGSTAEATTFRFSRRPEHPRSRSQALPIGPISSQEATPEAEEVKEKVCRLNQEISRLNREVSQLSQELRHMMGLLQARLGPPGHPTVSAWPPHPPCPLQRPPCSSPYMSGPPPGLHDTTRAEVHCPASVGTAEMGAAHPDLRPSVRSPYLSEPDPLGPSPVPEAPPSNSSLMRHSFRSSSAHTAFCPVATLCHSTPLGVPGTRDDAVDGPGLKKFPAGLRLAGSRLHPKPKSLAATDSSQSCELQVPPPFARSLPPLPHPKPALPSPESTEGRVRGGDPDPERLKGGSGGRSLGHRRGERSGACPSPGPK</sequence>
<dbReference type="InterPro" id="IPR000595">
    <property type="entry name" value="cNMP-bd_dom"/>
</dbReference>
<evidence type="ECO:0000259" key="27">
    <source>
        <dbReference type="PROSITE" id="PS50113"/>
    </source>
</evidence>
<evidence type="ECO:0000256" key="17">
    <source>
        <dbReference type="ARBA" id="ARBA00074373"/>
    </source>
</evidence>
<keyword evidence="13" id="KW-0407">Ion channel</keyword>
<dbReference type="InterPro" id="IPR014710">
    <property type="entry name" value="RmlC-like_jellyroll"/>
</dbReference>
<comment type="function">
    <text evidence="15">Pore-forming (alpha) subunit of a voltage-gated delayed rectifier. Activates at more negative voltages, exhibits fast prepulse-independent activation kinetics and deactivates much more slowly, but shows no inactivation.</text>
</comment>
<evidence type="ECO:0000259" key="26">
    <source>
        <dbReference type="PROSITE" id="PS50112"/>
    </source>
</evidence>
<feature type="compositionally biased region" description="Basic and acidic residues" evidence="23">
    <location>
        <begin position="1062"/>
        <end position="1077"/>
    </location>
</feature>
<evidence type="ECO:0000256" key="5">
    <source>
        <dbReference type="ARBA" id="ARBA00022692"/>
    </source>
</evidence>
<keyword evidence="4" id="KW-0633">Potassium transport</keyword>
<dbReference type="InterPro" id="IPR050818">
    <property type="entry name" value="KCNH_animal-type"/>
</dbReference>
<evidence type="ECO:0000256" key="2">
    <source>
        <dbReference type="ARBA" id="ARBA00011552"/>
    </source>
</evidence>
<dbReference type="Pfam" id="PF13426">
    <property type="entry name" value="PAS_9"/>
    <property type="match status" value="1"/>
</dbReference>
<dbReference type="GO" id="GO:0034702">
    <property type="term" value="C:monoatomic ion channel complex"/>
    <property type="evidence" value="ECO:0007669"/>
    <property type="project" value="UniProtKB-KW"/>
</dbReference>
<feature type="region of interest" description="Disordered" evidence="23">
    <location>
        <begin position="138"/>
        <end position="172"/>
    </location>
</feature>
<comment type="catalytic activity">
    <reaction evidence="14">
        <text>K(+)(in) = K(+)(out)</text>
        <dbReference type="Rhea" id="RHEA:29463"/>
        <dbReference type="ChEBI" id="CHEBI:29103"/>
    </reaction>
</comment>
<feature type="compositionally biased region" description="Gly residues" evidence="23">
    <location>
        <begin position="138"/>
        <end position="148"/>
    </location>
</feature>
<evidence type="ECO:0000256" key="3">
    <source>
        <dbReference type="ARBA" id="ARBA00022448"/>
    </source>
</evidence>
<comment type="caution">
    <text evidence="28">The sequence shown here is derived from an EMBL/GenBank/DDBJ whole genome shotgun (WGS) entry which is preliminary data.</text>
</comment>
<dbReference type="SUPFAM" id="SSF55785">
    <property type="entry name" value="PYP-like sensor domain (PAS domain)"/>
    <property type="match status" value="1"/>
</dbReference>
<dbReference type="Gene3D" id="2.60.120.10">
    <property type="entry name" value="Jelly Rolls"/>
    <property type="match status" value="1"/>
</dbReference>
<feature type="transmembrane region" description="Helical" evidence="24">
    <location>
        <begin position="356"/>
        <end position="382"/>
    </location>
</feature>
<feature type="region of interest" description="Disordered" evidence="23">
    <location>
        <begin position="795"/>
        <end position="832"/>
    </location>
</feature>
<dbReference type="SMART" id="SM00100">
    <property type="entry name" value="cNMP"/>
    <property type="match status" value="1"/>
</dbReference>
<evidence type="ECO:0000256" key="9">
    <source>
        <dbReference type="ARBA" id="ARBA00022989"/>
    </source>
</evidence>
<dbReference type="PANTHER" id="PTHR10217:SF630">
    <property type="entry name" value="POTASSIUM VOLTAGE-GATED CHANNEL SUBFAMILY H MEMBER 4"/>
    <property type="match status" value="1"/>
</dbReference>
<evidence type="ECO:0000256" key="24">
    <source>
        <dbReference type="SAM" id="Phobius"/>
    </source>
</evidence>
<dbReference type="GO" id="GO:0005886">
    <property type="term" value="C:plasma membrane"/>
    <property type="evidence" value="ECO:0007669"/>
    <property type="project" value="TreeGrafter"/>
</dbReference>
<feature type="region of interest" description="Disordered" evidence="23">
    <location>
        <begin position="1014"/>
        <end position="1102"/>
    </location>
</feature>
<evidence type="ECO:0000256" key="20">
    <source>
        <dbReference type="ARBA" id="ARBA00082973"/>
    </source>
</evidence>
<keyword evidence="10" id="KW-0406">Ion transport</keyword>
<dbReference type="PANTHER" id="PTHR10217">
    <property type="entry name" value="VOLTAGE AND LIGAND GATED POTASSIUM CHANNEL"/>
    <property type="match status" value="1"/>
</dbReference>
<keyword evidence="8" id="KW-0630">Potassium</keyword>
<dbReference type="PROSITE" id="PS50113">
    <property type="entry name" value="PAC"/>
    <property type="match status" value="1"/>
</dbReference>
<dbReference type="FunFam" id="3.30.450.20:FF:000001">
    <property type="entry name" value="Potassium voltage-gated channel subfamily H member 7"/>
    <property type="match status" value="1"/>
</dbReference>
<keyword evidence="6" id="KW-0631">Potassium channel</keyword>
<evidence type="ECO:0000313" key="28">
    <source>
        <dbReference type="EMBL" id="MXQ98092.1"/>
    </source>
</evidence>
<protein>
    <recommendedName>
        <fullName evidence="17">Voltage-gated delayed rectifier potassium channel KCNH4</fullName>
    </recommendedName>
    <alternativeName>
        <fullName evidence="21">Brain-specific eag-like channel 2</fullName>
    </alternativeName>
    <alternativeName>
        <fullName evidence="19">Ether-a-go-go-like potassium channel 1</fullName>
    </alternativeName>
    <alternativeName>
        <fullName evidence="18">Potassium voltage-gated channel subfamily H member 4</fullName>
    </alternativeName>
    <alternativeName>
        <fullName evidence="20">Voltage-gated potassium channel subunit Kv12.3</fullName>
    </alternativeName>
</protein>
<dbReference type="GO" id="GO:0005249">
    <property type="term" value="F:voltage-gated potassium channel activity"/>
    <property type="evidence" value="ECO:0007669"/>
    <property type="project" value="InterPro"/>
</dbReference>
<dbReference type="Gene3D" id="1.10.1200.260">
    <property type="match status" value="1"/>
</dbReference>
<evidence type="ECO:0000256" key="16">
    <source>
        <dbReference type="ARBA" id="ARBA00061598"/>
    </source>
</evidence>
<feature type="coiled-coil region" evidence="22">
    <location>
        <begin position="832"/>
        <end position="866"/>
    </location>
</feature>
<evidence type="ECO:0000259" key="25">
    <source>
        <dbReference type="PROSITE" id="PS50042"/>
    </source>
</evidence>
<keyword evidence="3" id="KW-0813">Transport</keyword>
<keyword evidence="5 24" id="KW-0812">Transmembrane</keyword>
<dbReference type="Pfam" id="PF00520">
    <property type="entry name" value="Ion_trans"/>
    <property type="match status" value="1"/>
</dbReference>
<dbReference type="EMBL" id="VBQZ03000217">
    <property type="protein sequence ID" value="MXQ98092.1"/>
    <property type="molecule type" value="Genomic_DNA"/>
</dbReference>
<dbReference type="FunFam" id="1.10.287.70:FF:000275">
    <property type="entry name" value="Potassium voltage-gated channel subfamily H member 8"/>
    <property type="match status" value="1"/>
</dbReference>
<evidence type="ECO:0000256" key="11">
    <source>
        <dbReference type="ARBA" id="ARBA00023136"/>
    </source>
</evidence>
<dbReference type="PROSITE" id="PS50112">
    <property type="entry name" value="PAS"/>
    <property type="match status" value="1"/>
</dbReference>
<feature type="transmembrane region" description="Helical" evidence="24">
    <location>
        <begin position="267"/>
        <end position="287"/>
    </location>
</feature>
<evidence type="ECO:0000256" key="14">
    <source>
        <dbReference type="ARBA" id="ARBA00034430"/>
    </source>
</evidence>
<dbReference type="InterPro" id="IPR003938">
    <property type="entry name" value="K_chnl_volt-dep_EAG/ELK/ERG"/>
</dbReference>
<evidence type="ECO:0000256" key="13">
    <source>
        <dbReference type="ARBA" id="ARBA00023303"/>
    </source>
</evidence>
<feature type="compositionally biased region" description="Pro residues" evidence="23">
    <location>
        <begin position="947"/>
        <end position="957"/>
    </location>
</feature>
<dbReference type="InterPro" id="IPR000014">
    <property type="entry name" value="PAS"/>
</dbReference>
<evidence type="ECO:0000256" key="6">
    <source>
        <dbReference type="ARBA" id="ARBA00022826"/>
    </source>
</evidence>
<dbReference type="AlphaFoldDB" id="A0A6B0S7C6"/>
<dbReference type="Gene3D" id="3.30.450.20">
    <property type="entry name" value="PAS domain"/>
    <property type="match status" value="1"/>
</dbReference>
<dbReference type="InterPro" id="IPR018490">
    <property type="entry name" value="cNMP-bd_dom_sf"/>
</dbReference>
<feature type="compositionally biased region" description="Pro residues" evidence="23">
    <location>
        <begin position="1038"/>
        <end position="1057"/>
    </location>
</feature>
<gene>
    <name evidence="28" type="ORF">E5288_WYG011746</name>
</gene>
<dbReference type="Proteomes" id="UP000322234">
    <property type="component" value="Unassembled WGS sequence"/>
</dbReference>
<comment type="subcellular location">
    <subcellularLocation>
        <location evidence="1">Membrane</location>
        <topology evidence="1">Multi-pass membrane protein</topology>
    </subcellularLocation>
</comment>
<reference evidence="28" key="1">
    <citation type="submission" date="2019-10" db="EMBL/GenBank/DDBJ databases">
        <title>The sequence and de novo assembly of the wild yak genome.</title>
        <authorList>
            <person name="Liu Y."/>
        </authorList>
    </citation>
    <scope>NUCLEOTIDE SEQUENCE [LARGE SCALE GENOMIC DNA]</scope>
    <source>
        <strain evidence="28">WY2019</strain>
    </source>
</reference>
<name>A0A6B0S7C6_9CETA</name>
<keyword evidence="11 24" id="KW-0472">Membrane</keyword>
<accession>A0A6B0S7C6</accession>
<comment type="similarity">
    <text evidence="16">Belongs to the potassium channel family. H (Eag) (TC 1.A.1.20) subfamily. Kv12.3/KCNH4 sub-subfamily.</text>
</comment>
<proteinExistence type="inferred from homology"/>
<evidence type="ECO:0000256" key="21">
    <source>
        <dbReference type="ARBA" id="ARBA00083198"/>
    </source>
</evidence>
<evidence type="ECO:0000256" key="19">
    <source>
        <dbReference type="ARBA" id="ARBA00076367"/>
    </source>
</evidence>
<dbReference type="PRINTS" id="PR01465">
    <property type="entry name" value="ELKCHANNEL"/>
</dbReference>
<dbReference type="InterPro" id="IPR035965">
    <property type="entry name" value="PAS-like_dom_sf"/>
</dbReference>
<evidence type="ECO:0000256" key="18">
    <source>
        <dbReference type="ARBA" id="ARBA00075970"/>
    </source>
</evidence>
<keyword evidence="7" id="KW-0851">Voltage-gated channel</keyword>
<evidence type="ECO:0000256" key="4">
    <source>
        <dbReference type="ARBA" id="ARBA00022538"/>
    </source>
</evidence>
<dbReference type="InterPro" id="IPR005821">
    <property type="entry name" value="Ion_trans_dom"/>
</dbReference>
<feature type="region of interest" description="Disordered" evidence="23">
    <location>
        <begin position="926"/>
        <end position="967"/>
    </location>
</feature>
<evidence type="ECO:0000256" key="10">
    <source>
        <dbReference type="ARBA" id="ARBA00023065"/>
    </source>
</evidence>
<evidence type="ECO:0000256" key="23">
    <source>
        <dbReference type="SAM" id="MobiDB-lite"/>
    </source>
</evidence>
<organism evidence="28 29">
    <name type="scientific">Bos mutus</name>
    <name type="common">wild yak</name>
    <dbReference type="NCBI Taxonomy" id="72004"/>
    <lineage>
        <taxon>Eukaryota</taxon>
        <taxon>Metazoa</taxon>
        <taxon>Chordata</taxon>
        <taxon>Craniata</taxon>
        <taxon>Vertebrata</taxon>
        <taxon>Euteleostomi</taxon>
        <taxon>Mammalia</taxon>
        <taxon>Eutheria</taxon>
        <taxon>Laurasiatheria</taxon>
        <taxon>Artiodactyla</taxon>
        <taxon>Ruminantia</taxon>
        <taxon>Pecora</taxon>
        <taxon>Bovidae</taxon>
        <taxon>Bovinae</taxon>
        <taxon>Bos</taxon>
    </lineage>
</organism>
<dbReference type="InterPro" id="IPR001610">
    <property type="entry name" value="PAC"/>
</dbReference>
<dbReference type="CDD" id="cd00130">
    <property type="entry name" value="PAS"/>
    <property type="match status" value="1"/>
</dbReference>
<evidence type="ECO:0000256" key="8">
    <source>
        <dbReference type="ARBA" id="ARBA00022958"/>
    </source>
</evidence>
<evidence type="ECO:0000256" key="15">
    <source>
        <dbReference type="ARBA" id="ARBA00058898"/>
    </source>
</evidence>
<evidence type="ECO:0000256" key="1">
    <source>
        <dbReference type="ARBA" id="ARBA00004141"/>
    </source>
</evidence>
<evidence type="ECO:0000313" key="29">
    <source>
        <dbReference type="Proteomes" id="UP000322234"/>
    </source>
</evidence>
<dbReference type="SMART" id="SM00086">
    <property type="entry name" value="PAC"/>
    <property type="match status" value="1"/>
</dbReference>
<dbReference type="Gene3D" id="1.10.287.70">
    <property type="match status" value="1"/>
</dbReference>
<dbReference type="SUPFAM" id="SSF51206">
    <property type="entry name" value="cAMP-binding domain-like"/>
    <property type="match status" value="1"/>
</dbReference>
<feature type="domain" description="Cyclic nucleotide-binding" evidence="25">
    <location>
        <begin position="557"/>
        <end position="621"/>
    </location>
</feature>
<feature type="transmembrane region" description="Helical" evidence="24">
    <location>
        <begin position="227"/>
        <end position="247"/>
    </location>
</feature>
<keyword evidence="9 24" id="KW-1133">Transmembrane helix</keyword>
<dbReference type="NCBIfam" id="TIGR00229">
    <property type="entry name" value="sensory_box"/>
    <property type="match status" value="1"/>
</dbReference>
<evidence type="ECO:0000256" key="7">
    <source>
        <dbReference type="ARBA" id="ARBA00022882"/>
    </source>
</evidence>
<keyword evidence="29" id="KW-1185">Reference proteome</keyword>
<dbReference type="CDD" id="cd00038">
    <property type="entry name" value="CAP_ED"/>
    <property type="match status" value="1"/>
</dbReference>
<dbReference type="PROSITE" id="PS50042">
    <property type="entry name" value="CNMP_BINDING_3"/>
    <property type="match status" value="1"/>
</dbReference>
<evidence type="ECO:0000256" key="12">
    <source>
        <dbReference type="ARBA" id="ARBA00023180"/>
    </source>
</evidence>
<feature type="transmembrane region" description="Helical" evidence="24">
    <location>
        <begin position="322"/>
        <end position="344"/>
    </location>
</feature>
<dbReference type="SUPFAM" id="SSF81324">
    <property type="entry name" value="Voltage-gated potassium channels"/>
    <property type="match status" value="1"/>
</dbReference>
<keyword evidence="22" id="KW-0175">Coiled coil</keyword>
<keyword evidence="12" id="KW-0325">Glycoprotein</keyword>
<feature type="domain" description="PAC" evidence="27">
    <location>
        <begin position="93"/>
        <end position="145"/>
    </location>
</feature>
<comment type="subunit">
    <text evidence="2">The potassium channel is probably composed of a homo- or heterotetrameric complex of pore-forming alpha subunits that can associate with modulating beta subunits.</text>
</comment>
<feature type="domain" description="PAS" evidence="26">
    <location>
        <begin position="14"/>
        <end position="90"/>
    </location>
</feature>
<evidence type="ECO:0000256" key="22">
    <source>
        <dbReference type="SAM" id="Coils"/>
    </source>
</evidence>
<dbReference type="PRINTS" id="PR01463">
    <property type="entry name" value="EAGCHANLFMLY"/>
</dbReference>
<dbReference type="FunFam" id="1.10.1200.260:FF:000002">
    <property type="entry name" value="Potassium voltage-gated channel subfamily H member 8"/>
    <property type="match status" value="1"/>
</dbReference>
<dbReference type="InterPro" id="IPR003950">
    <property type="entry name" value="K_chnl_volt-dep_ELK"/>
</dbReference>
<dbReference type="GO" id="GO:0042391">
    <property type="term" value="P:regulation of membrane potential"/>
    <property type="evidence" value="ECO:0007669"/>
    <property type="project" value="TreeGrafter"/>
</dbReference>
<dbReference type="InterPro" id="IPR000700">
    <property type="entry name" value="PAS-assoc_C"/>
</dbReference>
<dbReference type="FunFam" id="2.60.120.10:FF:000014">
    <property type="entry name" value="Potassium voltage-gated channel, subfamily H (Eag-related), member 4"/>
    <property type="match status" value="1"/>
</dbReference>